<accession>A0A2S7XF51</accession>
<reference evidence="1 2" key="1">
    <citation type="submission" date="2016-12" db="EMBL/GenBank/DDBJ databases">
        <title>Diversity of luminous bacteria.</title>
        <authorList>
            <person name="Yoshizawa S."/>
            <person name="Kogure K."/>
        </authorList>
    </citation>
    <scope>NUCLEOTIDE SEQUENCE [LARGE SCALE GENOMIC DNA]</scope>
    <source>
        <strain evidence="1 2">ATCC 33715</strain>
    </source>
</reference>
<dbReference type="RefSeq" id="WP_105055425.1">
    <property type="nucleotide sequence ID" value="NZ_CAWNRT010000001.1"/>
</dbReference>
<dbReference type="Pfam" id="PF12065">
    <property type="entry name" value="DUF3545"/>
    <property type="match status" value="1"/>
</dbReference>
<dbReference type="EMBL" id="MSCO01000001">
    <property type="protein sequence ID" value="PQJ89980.1"/>
    <property type="molecule type" value="Genomic_DNA"/>
</dbReference>
<proteinExistence type="predicted"/>
<dbReference type="Proteomes" id="UP000239263">
    <property type="component" value="Unassembled WGS sequence"/>
</dbReference>
<name>A0A2S7XF51_9GAMM</name>
<dbReference type="InterPro" id="IPR021932">
    <property type="entry name" value="DUF3545"/>
</dbReference>
<protein>
    <submittedName>
        <fullName evidence="1">DUF3545 domain-containing protein</fullName>
    </submittedName>
</protein>
<comment type="caution">
    <text evidence="1">The sequence shown here is derived from an EMBL/GenBank/DDBJ whole genome shotgun (WGS) entry which is preliminary data.</text>
</comment>
<dbReference type="AlphaFoldDB" id="A0A2S7XF51"/>
<gene>
    <name evidence="1" type="ORF">BTO22_10455</name>
</gene>
<evidence type="ECO:0000313" key="2">
    <source>
        <dbReference type="Proteomes" id="UP000239263"/>
    </source>
</evidence>
<organism evidence="1 2">
    <name type="scientific">Aliivibrio sifiae</name>
    <dbReference type="NCBI Taxonomy" id="566293"/>
    <lineage>
        <taxon>Bacteria</taxon>
        <taxon>Pseudomonadati</taxon>
        <taxon>Pseudomonadota</taxon>
        <taxon>Gammaproteobacteria</taxon>
        <taxon>Vibrionales</taxon>
        <taxon>Vibrionaceae</taxon>
        <taxon>Aliivibrio</taxon>
    </lineage>
</organism>
<sequence>MDGYTLNDLLATKTSTTKKKQTKRLWREIEELQDRRQLLQELKELDPFFKGNIDSAIFK</sequence>
<evidence type="ECO:0000313" key="1">
    <source>
        <dbReference type="EMBL" id="PQJ89980.1"/>
    </source>
</evidence>